<keyword evidence="4" id="KW-1185">Reference proteome</keyword>
<comment type="caution">
    <text evidence="3">The sequence shown here is derived from an EMBL/GenBank/DDBJ whole genome shotgun (WGS) entry which is preliminary data.</text>
</comment>
<gene>
    <name evidence="3" type="ORF">HOLleu_13988</name>
</gene>
<dbReference type="Gene3D" id="3.10.10.10">
    <property type="entry name" value="HIV Type 1 Reverse Transcriptase, subunit A, domain 1"/>
    <property type="match status" value="1"/>
</dbReference>
<dbReference type="InterPro" id="IPR002104">
    <property type="entry name" value="Integrase_catalytic"/>
</dbReference>
<keyword evidence="1" id="KW-0233">DNA recombination</keyword>
<dbReference type="AlphaFoldDB" id="A0A9Q1HBD4"/>
<name>A0A9Q1HBD4_HOLLE</name>
<dbReference type="EMBL" id="JAIZAY010000006">
    <property type="protein sequence ID" value="KAJ8039854.1"/>
    <property type="molecule type" value="Genomic_DNA"/>
</dbReference>
<dbReference type="OrthoDB" id="6147397at2759"/>
<dbReference type="PANTHER" id="PTHR33050:SF7">
    <property type="entry name" value="RIBONUCLEASE H"/>
    <property type="match status" value="1"/>
</dbReference>
<dbReference type="SUPFAM" id="SSF56672">
    <property type="entry name" value="DNA/RNA polymerases"/>
    <property type="match status" value="1"/>
</dbReference>
<evidence type="ECO:0000313" key="4">
    <source>
        <dbReference type="Proteomes" id="UP001152320"/>
    </source>
</evidence>
<evidence type="ECO:0000259" key="2">
    <source>
        <dbReference type="PROSITE" id="PS50878"/>
    </source>
</evidence>
<dbReference type="Gene3D" id="1.10.443.10">
    <property type="entry name" value="Intergrase catalytic core"/>
    <property type="match status" value="1"/>
</dbReference>
<dbReference type="InterPro" id="IPR000477">
    <property type="entry name" value="RT_dom"/>
</dbReference>
<dbReference type="PANTHER" id="PTHR33050">
    <property type="entry name" value="REVERSE TRANSCRIPTASE DOMAIN-CONTAINING PROTEIN"/>
    <property type="match status" value="1"/>
</dbReference>
<dbReference type="Pfam" id="PF00078">
    <property type="entry name" value="RVT_1"/>
    <property type="match status" value="1"/>
</dbReference>
<dbReference type="Proteomes" id="UP001152320">
    <property type="component" value="Chromosome 6"/>
</dbReference>
<dbReference type="SUPFAM" id="SSF56349">
    <property type="entry name" value="DNA breaking-rejoining enzymes"/>
    <property type="match status" value="1"/>
</dbReference>
<proteinExistence type="predicted"/>
<dbReference type="InterPro" id="IPR011010">
    <property type="entry name" value="DNA_brk_join_enz"/>
</dbReference>
<dbReference type="InterPro" id="IPR013762">
    <property type="entry name" value="Integrase-like_cat_sf"/>
</dbReference>
<dbReference type="InterPro" id="IPR043502">
    <property type="entry name" value="DNA/RNA_pol_sf"/>
</dbReference>
<evidence type="ECO:0000313" key="3">
    <source>
        <dbReference type="EMBL" id="KAJ8039854.1"/>
    </source>
</evidence>
<dbReference type="GO" id="GO:0006310">
    <property type="term" value="P:DNA recombination"/>
    <property type="evidence" value="ECO:0007669"/>
    <property type="project" value="UniProtKB-KW"/>
</dbReference>
<dbReference type="Gene3D" id="3.30.70.270">
    <property type="match status" value="1"/>
</dbReference>
<dbReference type="InterPro" id="IPR052055">
    <property type="entry name" value="Hepadnavirus_pol/RT"/>
</dbReference>
<feature type="domain" description="Reverse transcriptase" evidence="2">
    <location>
        <begin position="1"/>
        <end position="137"/>
    </location>
</feature>
<dbReference type="PROSITE" id="PS50878">
    <property type="entry name" value="RT_POL"/>
    <property type="match status" value="1"/>
</dbReference>
<dbReference type="InterPro" id="IPR043128">
    <property type="entry name" value="Rev_trsase/Diguanyl_cyclase"/>
</dbReference>
<protein>
    <recommendedName>
        <fullName evidence="2">Reverse transcriptase domain-containing protein</fullName>
    </recommendedName>
</protein>
<sequence length="331" mass="37553">MENFETAVRFITKDCFMASLDLKDAYFSVPIHKSSQKYLRFRWKGQIWQFKALPNGLSPGPRIFTKILKVPMAALRSLGHIIIPYIDDTLLIAQSRLEALHALKDTIEVLSRLGFSIHPQKSVLEPCHEIKFLGFIINSKEMMITLTEPKVKEIREFSVEMLTKNKAQRMQTIHLLKIDQLKLCQSSASFYITGLVKQSRPGNHQITVKLQGYPQDERICVMNTLHTYLERTAPLRGSEKQLFISYRKPYLKVSKDTLARWVKTVLVSAGIDGQFKAHSTRAAAASAAEMKNVPVSDVLDMAGWAKEATFQRFYKKPVAAESSFATAVLDS</sequence>
<dbReference type="GO" id="GO:0003677">
    <property type="term" value="F:DNA binding"/>
    <property type="evidence" value="ECO:0007669"/>
    <property type="project" value="InterPro"/>
</dbReference>
<dbReference type="CDD" id="cd03714">
    <property type="entry name" value="RT_DIRS1"/>
    <property type="match status" value="1"/>
</dbReference>
<accession>A0A9Q1HBD4</accession>
<reference evidence="3" key="1">
    <citation type="submission" date="2021-10" db="EMBL/GenBank/DDBJ databases">
        <title>Tropical sea cucumber genome reveals ecological adaptation and Cuvierian tubules defense mechanism.</title>
        <authorList>
            <person name="Chen T."/>
        </authorList>
    </citation>
    <scope>NUCLEOTIDE SEQUENCE</scope>
    <source>
        <strain evidence="3">Nanhai2018</strain>
        <tissue evidence="3">Muscle</tissue>
    </source>
</reference>
<evidence type="ECO:0000256" key="1">
    <source>
        <dbReference type="ARBA" id="ARBA00023172"/>
    </source>
</evidence>
<organism evidence="3 4">
    <name type="scientific">Holothuria leucospilota</name>
    <name type="common">Black long sea cucumber</name>
    <name type="synonym">Mertensiothuria leucospilota</name>
    <dbReference type="NCBI Taxonomy" id="206669"/>
    <lineage>
        <taxon>Eukaryota</taxon>
        <taxon>Metazoa</taxon>
        <taxon>Echinodermata</taxon>
        <taxon>Eleutherozoa</taxon>
        <taxon>Echinozoa</taxon>
        <taxon>Holothuroidea</taxon>
        <taxon>Aspidochirotacea</taxon>
        <taxon>Aspidochirotida</taxon>
        <taxon>Holothuriidae</taxon>
        <taxon>Holothuria</taxon>
    </lineage>
</organism>
<dbReference type="Pfam" id="PF00589">
    <property type="entry name" value="Phage_integrase"/>
    <property type="match status" value="1"/>
</dbReference>
<dbReference type="GO" id="GO:0015074">
    <property type="term" value="P:DNA integration"/>
    <property type="evidence" value="ECO:0007669"/>
    <property type="project" value="InterPro"/>
</dbReference>